<evidence type="ECO:0000313" key="2">
    <source>
        <dbReference type="EMBL" id="CAI9942203.1"/>
    </source>
</evidence>
<dbReference type="EMBL" id="CAXDID020000258">
    <property type="protein sequence ID" value="CAL6066105.1"/>
    <property type="molecule type" value="Genomic_DNA"/>
</dbReference>
<comment type="caution">
    <text evidence="2">The sequence shown here is derived from an EMBL/GenBank/DDBJ whole genome shotgun (WGS) entry which is preliminary data.</text>
</comment>
<evidence type="ECO:0000256" key="1">
    <source>
        <dbReference type="SAM" id="MobiDB-lite"/>
    </source>
</evidence>
<reference evidence="2" key="1">
    <citation type="submission" date="2023-06" db="EMBL/GenBank/DDBJ databases">
        <authorList>
            <person name="Kurt Z."/>
        </authorList>
    </citation>
    <scope>NUCLEOTIDE SEQUENCE</scope>
</reference>
<organism evidence="2">
    <name type="scientific">Hexamita inflata</name>
    <dbReference type="NCBI Taxonomy" id="28002"/>
    <lineage>
        <taxon>Eukaryota</taxon>
        <taxon>Metamonada</taxon>
        <taxon>Diplomonadida</taxon>
        <taxon>Hexamitidae</taxon>
        <taxon>Hexamitinae</taxon>
        <taxon>Hexamita</taxon>
    </lineage>
</organism>
<gene>
    <name evidence="2" type="ORF">HINF_LOCUS29848</name>
    <name evidence="3" type="ORF">HINF_LOCUS52162</name>
</gene>
<dbReference type="AlphaFoldDB" id="A0AA86PP38"/>
<evidence type="ECO:0000313" key="4">
    <source>
        <dbReference type="Proteomes" id="UP001642409"/>
    </source>
</evidence>
<accession>A0AA86PP38</accession>
<sequence length="284" mass="30797">MNFNLGGNAAGTNAPAGGGFNFNPQPGVNKTPGTTFNVGGTGAGTGTGGFGTTGGFGGTGGFGTGYGAAKPPSPPRKLTLSLSTFNEPQAFNQLNKLQSYENQVVKNEQFRGTFYQPQVKQAATTQGFGNFGAKPAATATKTFNDQALNYDFSQLQAVQVQNFSELNQKIEMTQKDTDALIKKQAEANATLANAMSVQKNQMQEINQLIEVQNIIKMEFFKRFPLQNYNADVRITQMLEEIQQVGQQLSTIQPKPMPQQNIDKLRQEATNQETQVIELIKIGQQ</sequence>
<proteinExistence type="predicted"/>
<reference evidence="3 4" key="2">
    <citation type="submission" date="2024-07" db="EMBL/GenBank/DDBJ databases">
        <authorList>
            <person name="Akdeniz Z."/>
        </authorList>
    </citation>
    <scope>NUCLEOTIDE SEQUENCE [LARGE SCALE GENOMIC DNA]</scope>
</reference>
<evidence type="ECO:0000313" key="3">
    <source>
        <dbReference type="EMBL" id="CAL6066105.1"/>
    </source>
</evidence>
<name>A0AA86PP38_9EUKA</name>
<keyword evidence="4" id="KW-1185">Reference proteome</keyword>
<feature type="region of interest" description="Disordered" evidence="1">
    <location>
        <begin position="1"/>
        <end position="32"/>
    </location>
</feature>
<dbReference type="EMBL" id="CATOUU010000698">
    <property type="protein sequence ID" value="CAI9942203.1"/>
    <property type="molecule type" value="Genomic_DNA"/>
</dbReference>
<dbReference type="Proteomes" id="UP001642409">
    <property type="component" value="Unassembled WGS sequence"/>
</dbReference>
<protein>
    <submittedName>
        <fullName evidence="3">Hypothetical_protein</fullName>
    </submittedName>
</protein>
<feature type="compositionally biased region" description="Low complexity" evidence="1">
    <location>
        <begin position="1"/>
        <end position="15"/>
    </location>
</feature>